<name>A0A2J8AKF1_9CHLO</name>
<gene>
    <name evidence="3" type="ORF">TSOC_000077</name>
</gene>
<dbReference type="InterPro" id="IPR045093">
    <property type="entry name" value="Cullin"/>
</dbReference>
<dbReference type="GO" id="GO:0006511">
    <property type="term" value="P:ubiquitin-dependent protein catabolic process"/>
    <property type="evidence" value="ECO:0007669"/>
    <property type="project" value="InterPro"/>
</dbReference>
<feature type="domain" description="Cullin N-terminal" evidence="2">
    <location>
        <begin position="16"/>
        <end position="115"/>
    </location>
</feature>
<protein>
    <submittedName>
        <fullName evidence="3">Cullin-1</fullName>
    </submittedName>
</protein>
<dbReference type="EMBL" id="PGGS01000001">
    <property type="protein sequence ID" value="PNH12993.1"/>
    <property type="molecule type" value="Genomic_DNA"/>
</dbReference>
<dbReference type="GO" id="GO:0031625">
    <property type="term" value="F:ubiquitin protein ligase binding"/>
    <property type="evidence" value="ECO:0007669"/>
    <property type="project" value="InterPro"/>
</dbReference>
<keyword evidence="4" id="KW-1185">Reference proteome</keyword>
<evidence type="ECO:0000256" key="1">
    <source>
        <dbReference type="ARBA" id="ARBA00006019"/>
    </source>
</evidence>
<dbReference type="PANTHER" id="PTHR11932">
    <property type="entry name" value="CULLIN"/>
    <property type="match status" value="1"/>
</dbReference>
<sequence length="118" mass="14019">MWCRAVGSSPSPVPARVEHLAPTIYNMCTQKPPHDYSEQLYGKYRDAFNKYINDKVLPSLREHRDEVLLKELYTRWGNHKLMVRWLSRFFNYLDRYYVLRHSLPALKDVGLLCFKGKA</sequence>
<dbReference type="Gene3D" id="1.20.1310.10">
    <property type="entry name" value="Cullin Repeats"/>
    <property type="match status" value="1"/>
</dbReference>
<dbReference type="SUPFAM" id="SSF74788">
    <property type="entry name" value="Cullin repeat-like"/>
    <property type="match status" value="1"/>
</dbReference>
<proteinExistence type="inferred from homology"/>
<dbReference type="OrthoDB" id="27073at2759"/>
<comment type="caution">
    <text evidence="3">The sequence shown here is derived from an EMBL/GenBank/DDBJ whole genome shotgun (WGS) entry which is preliminary data.</text>
</comment>
<organism evidence="3 4">
    <name type="scientific">Tetrabaena socialis</name>
    <dbReference type="NCBI Taxonomy" id="47790"/>
    <lineage>
        <taxon>Eukaryota</taxon>
        <taxon>Viridiplantae</taxon>
        <taxon>Chlorophyta</taxon>
        <taxon>core chlorophytes</taxon>
        <taxon>Chlorophyceae</taxon>
        <taxon>CS clade</taxon>
        <taxon>Chlamydomonadales</taxon>
        <taxon>Tetrabaenaceae</taxon>
        <taxon>Tetrabaena</taxon>
    </lineage>
</organism>
<evidence type="ECO:0000313" key="4">
    <source>
        <dbReference type="Proteomes" id="UP000236333"/>
    </source>
</evidence>
<evidence type="ECO:0000313" key="3">
    <source>
        <dbReference type="EMBL" id="PNH12993.1"/>
    </source>
</evidence>
<evidence type="ECO:0000259" key="2">
    <source>
        <dbReference type="Pfam" id="PF00888"/>
    </source>
</evidence>
<comment type="similarity">
    <text evidence="1">Belongs to the cullin family.</text>
</comment>
<dbReference type="AlphaFoldDB" id="A0A2J8AKF1"/>
<dbReference type="Proteomes" id="UP000236333">
    <property type="component" value="Unassembled WGS sequence"/>
</dbReference>
<accession>A0A2J8AKF1</accession>
<dbReference type="InterPro" id="IPR016159">
    <property type="entry name" value="Cullin_repeat-like_dom_sf"/>
</dbReference>
<dbReference type="InterPro" id="IPR001373">
    <property type="entry name" value="Cullin_N"/>
</dbReference>
<reference evidence="3 4" key="1">
    <citation type="journal article" date="2017" name="Mol. Biol. Evol.">
        <title>The 4-celled Tetrabaena socialis nuclear genome reveals the essential components for genetic control of cell number at the origin of multicellularity in the volvocine lineage.</title>
        <authorList>
            <person name="Featherston J."/>
            <person name="Arakaki Y."/>
            <person name="Hanschen E.R."/>
            <person name="Ferris P.J."/>
            <person name="Michod R.E."/>
            <person name="Olson B.J.S.C."/>
            <person name="Nozaki H."/>
            <person name="Durand P.M."/>
        </authorList>
    </citation>
    <scope>NUCLEOTIDE SEQUENCE [LARGE SCALE GENOMIC DNA]</scope>
    <source>
        <strain evidence="3 4">NIES-571</strain>
    </source>
</reference>
<dbReference type="Pfam" id="PF00888">
    <property type="entry name" value="Cullin"/>
    <property type="match status" value="1"/>
</dbReference>